<comment type="caution">
    <text evidence="1">The sequence shown here is derived from an EMBL/GenBank/DDBJ whole genome shotgun (WGS) entry which is preliminary data.</text>
</comment>
<evidence type="ECO:0000313" key="2">
    <source>
        <dbReference type="Proteomes" id="UP000276133"/>
    </source>
</evidence>
<sequence>MKIILEKFLSSMNNTHSIPDEHTTRKTHTQSLLNMEQMEFVEIFKIHFKINALISLTGLFNNYFKNFKKVCIFFSLSNFAWSEDMSLLKLSIVIAQLIRILFKGLLNSENCRPFLKLTAVLIKTERQRSGRPANDTLCCLANLKKTFLFGLNGSARSPRSAGSEPQTGRDGRPRWPLFGRGFFCLNAIKNKNSLELKFSFIPGVKAGK</sequence>
<proteinExistence type="predicted"/>
<gene>
    <name evidence="1" type="ORF">BpHYR1_026453</name>
</gene>
<keyword evidence="2" id="KW-1185">Reference proteome</keyword>
<dbReference type="AlphaFoldDB" id="A0A3M7QXH4"/>
<organism evidence="1 2">
    <name type="scientific">Brachionus plicatilis</name>
    <name type="common">Marine rotifer</name>
    <name type="synonym">Brachionus muelleri</name>
    <dbReference type="NCBI Taxonomy" id="10195"/>
    <lineage>
        <taxon>Eukaryota</taxon>
        <taxon>Metazoa</taxon>
        <taxon>Spiralia</taxon>
        <taxon>Gnathifera</taxon>
        <taxon>Rotifera</taxon>
        <taxon>Eurotatoria</taxon>
        <taxon>Monogononta</taxon>
        <taxon>Pseudotrocha</taxon>
        <taxon>Ploima</taxon>
        <taxon>Brachionidae</taxon>
        <taxon>Brachionus</taxon>
    </lineage>
</organism>
<dbReference type="EMBL" id="REGN01004882">
    <property type="protein sequence ID" value="RNA15814.1"/>
    <property type="molecule type" value="Genomic_DNA"/>
</dbReference>
<reference evidence="1 2" key="1">
    <citation type="journal article" date="2018" name="Sci. Rep.">
        <title>Genomic signatures of local adaptation to the degree of environmental predictability in rotifers.</title>
        <authorList>
            <person name="Franch-Gras L."/>
            <person name="Hahn C."/>
            <person name="Garcia-Roger E.M."/>
            <person name="Carmona M.J."/>
            <person name="Serra M."/>
            <person name="Gomez A."/>
        </authorList>
    </citation>
    <scope>NUCLEOTIDE SEQUENCE [LARGE SCALE GENOMIC DNA]</scope>
    <source>
        <strain evidence="1">HYR1</strain>
    </source>
</reference>
<dbReference type="Proteomes" id="UP000276133">
    <property type="component" value="Unassembled WGS sequence"/>
</dbReference>
<accession>A0A3M7QXH4</accession>
<name>A0A3M7QXH4_BRAPC</name>
<protein>
    <submittedName>
        <fullName evidence="1">Uncharacterized protein</fullName>
    </submittedName>
</protein>
<evidence type="ECO:0000313" key="1">
    <source>
        <dbReference type="EMBL" id="RNA15814.1"/>
    </source>
</evidence>